<feature type="binding site" evidence="6">
    <location>
        <position position="440"/>
    </location>
    <ligand>
        <name>(S)-malate</name>
        <dbReference type="ChEBI" id="CHEBI:15589"/>
    </ligand>
</feature>
<feature type="active site" description="Proton acceptor" evidence="5">
    <location>
        <position position="204"/>
    </location>
</feature>
<dbReference type="NCBIfam" id="NF010052">
    <property type="entry name" value="PRK13529.1"/>
    <property type="match status" value="1"/>
</dbReference>
<feature type="binding site" evidence="6">
    <location>
        <position position="484"/>
    </location>
    <ligand>
        <name>(S)-malate</name>
        <dbReference type="ChEBI" id="CHEBI:15589"/>
    </ligand>
</feature>
<gene>
    <name evidence="12" type="primary">LOC113496959</name>
</gene>
<comment type="cofactor">
    <cofactor evidence="7">
        <name>Mg(2+)</name>
        <dbReference type="ChEBI" id="CHEBI:18420"/>
    </cofactor>
    <cofactor evidence="7">
        <name>Mn(2+)</name>
        <dbReference type="ChEBI" id="CHEBI:29035"/>
    </cofactor>
    <text evidence="7">Divalent metal cations. Prefers magnesium or manganese.</text>
</comment>
<dbReference type="InterPro" id="IPR046346">
    <property type="entry name" value="Aminoacid_DH-like_N_sf"/>
</dbReference>
<evidence type="ECO:0000256" key="8">
    <source>
        <dbReference type="RuleBase" id="RU003426"/>
    </source>
</evidence>
<keyword evidence="11" id="KW-1185">Reference proteome</keyword>
<feature type="binding site" evidence="7">
    <location>
        <position position="276"/>
    </location>
    <ligand>
        <name>a divalent metal cation</name>
        <dbReference type="ChEBI" id="CHEBI:60240"/>
    </ligand>
</feature>
<feature type="domain" description="Malic enzyme NAD-binding" evidence="9">
    <location>
        <begin position="301"/>
        <end position="553"/>
    </location>
</feature>
<dbReference type="RefSeq" id="XP_026732162.1">
    <property type="nucleotide sequence ID" value="XM_026876361.1"/>
</dbReference>
<dbReference type="InterPro" id="IPR036291">
    <property type="entry name" value="NAD(P)-bd_dom_sf"/>
</dbReference>
<evidence type="ECO:0000256" key="5">
    <source>
        <dbReference type="PIRSR" id="PIRSR000106-1"/>
    </source>
</evidence>
<dbReference type="PANTHER" id="PTHR23406:SF90">
    <property type="entry name" value="MALIC ENZYME-RELATED"/>
    <property type="match status" value="1"/>
</dbReference>
<evidence type="ECO:0000313" key="12">
    <source>
        <dbReference type="RefSeq" id="XP_026732162.1"/>
    </source>
</evidence>
<comment type="cofactor">
    <cofactor evidence="1">
        <name>Mn(2+)</name>
        <dbReference type="ChEBI" id="CHEBI:29035"/>
    </cofactor>
</comment>
<dbReference type="InterPro" id="IPR012301">
    <property type="entry name" value="Malic_N_dom"/>
</dbReference>
<dbReference type="Pfam" id="PF00390">
    <property type="entry name" value="malic"/>
    <property type="match status" value="1"/>
</dbReference>
<protein>
    <recommendedName>
        <fullName evidence="8">Malic enzyme</fullName>
    </recommendedName>
</protein>
<dbReference type="FunFam" id="3.40.50.10380:FF:000004">
    <property type="entry name" value="Malic enzyme"/>
    <property type="match status" value="1"/>
</dbReference>
<dbReference type="GO" id="GO:0046872">
    <property type="term" value="F:metal ion binding"/>
    <property type="evidence" value="ECO:0007669"/>
    <property type="project" value="UniProtKB-KW"/>
</dbReference>
<proteinExistence type="inferred from homology"/>
<dbReference type="SMART" id="SM01274">
    <property type="entry name" value="malic"/>
    <property type="match status" value="1"/>
</dbReference>
<dbReference type="PANTHER" id="PTHR23406">
    <property type="entry name" value="MALIC ENZYME-RELATED"/>
    <property type="match status" value="1"/>
</dbReference>
<evidence type="ECO:0000259" key="9">
    <source>
        <dbReference type="SMART" id="SM00919"/>
    </source>
</evidence>
<feature type="binding site" evidence="7">
    <location>
        <position position="277"/>
    </location>
    <ligand>
        <name>a divalent metal cation</name>
        <dbReference type="ChEBI" id="CHEBI:60240"/>
    </ligand>
</feature>
<feature type="binding site" evidence="7">
    <location>
        <position position="300"/>
    </location>
    <ligand>
        <name>a divalent metal cation</name>
        <dbReference type="ChEBI" id="CHEBI:60240"/>
    </ligand>
</feature>
<feature type="binding site" evidence="6">
    <location>
        <position position="186"/>
    </location>
    <ligand>
        <name>(S)-malate</name>
        <dbReference type="ChEBI" id="CHEBI:15589"/>
    </ligand>
</feature>
<sequence>MFSVPPNFYANCGGVIVKLSKLNCARTFFLTVRNNVDDYCPNLMRGIDYLKNPQFNKGLAFTMQERQALGIQGLLAANYKTLEEQLAICQFSVDRYKDPLNKYLYLTELQDNNERLFYELLATDVQKFLPIVYTPIVGLACQRFGLVYRRPRGLFITIQDKGRVASVLRNWPTTNVRAIVVTDGERILGLGDLGAYGMGIPVGKLTLYTALAGVPPAYCLPITLDVGTNTQNLLEDPMYIGLRRKRVRGEEYDSLIEEFMQACVKRYGQDVLIQFEDFALANATRLLAKYQKHYCTFNDDIQGTASVIVAGIIAATRITKRKISDNVYLFLGAGSAGVGIANLIVDAMAEEGTQTAEARKKIYLFDVDGFLSTKRKEAIPVHATHLAKDMEPTKNFEKFVGQVKATCLVGVSTVGGTFTPTILKQMAKNIDRPMIFALSNPTIKSECTAQAAYDNTEGRCIYASGSPFPPVNYNGKKYLTGQGNNSYVYPGIALGVLASRAHHAPDPLFLTAAKVLASNVTDDDLKLGRIYPSLGDIKCLSIKIAAGVMENIYKLNLASLYPKPKDSYQFVLDYIYDSSYKCYTPQFHEYPADTGIKVKTIKEMIDMYKAKNKKK</sequence>
<dbReference type="SMART" id="SM00919">
    <property type="entry name" value="Malic_M"/>
    <property type="match status" value="1"/>
</dbReference>
<dbReference type="PIRSF" id="PIRSF000106">
    <property type="entry name" value="ME"/>
    <property type="match status" value="1"/>
</dbReference>
<dbReference type="PROSITE" id="PS00331">
    <property type="entry name" value="MALIC_ENZYMES"/>
    <property type="match status" value="1"/>
</dbReference>
<dbReference type="InParanoid" id="A0A7E5VV61"/>
<dbReference type="Gene3D" id="3.40.50.10380">
    <property type="entry name" value="Malic enzyme, N-terminal domain"/>
    <property type="match status" value="1"/>
</dbReference>
<dbReference type="InterPro" id="IPR012302">
    <property type="entry name" value="Malic_NAD-bd"/>
</dbReference>
<dbReference type="GeneID" id="113496959"/>
<feature type="active site" description="Proton donor" evidence="5">
    <location>
        <position position="133"/>
    </location>
</feature>
<reference evidence="12" key="1">
    <citation type="submission" date="2025-08" db="UniProtKB">
        <authorList>
            <consortium name="RefSeq"/>
        </authorList>
    </citation>
    <scope>IDENTIFICATION</scope>
</reference>
<dbReference type="SUPFAM" id="SSF53223">
    <property type="entry name" value="Aminoacid dehydrogenase-like, N-terminal domain"/>
    <property type="match status" value="1"/>
</dbReference>
<dbReference type="GO" id="GO:0005739">
    <property type="term" value="C:mitochondrion"/>
    <property type="evidence" value="ECO:0007669"/>
    <property type="project" value="TreeGrafter"/>
</dbReference>
<dbReference type="KEGG" id="tnl:113496959"/>
<accession>A0A7E5VV61</accession>
<evidence type="ECO:0000256" key="2">
    <source>
        <dbReference type="ARBA" id="ARBA00008785"/>
    </source>
</evidence>
<dbReference type="PRINTS" id="PR00072">
    <property type="entry name" value="MALOXRDTASE"/>
</dbReference>
<dbReference type="OrthoDB" id="5365701at2759"/>
<dbReference type="FunFam" id="3.40.50.720:FF:000060">
    <property type="entry name" value="Malic enzyme"/>
    <property type="match status" value="1"/>
</dbReference>
<evidence type="ECO:0000256" key="4">
    <source>
        <dbReference type="ARBA" id="ARBA00023002"/>
    </source>
</evidence>
<dbReference type="SUPFAM" id="SSF51735">
    <property type="entry name" value="NAD(P)-binding Rossmann-fold domains"/>
    <property type="match status" value="1"/>
</dbReference>
<dbReference type="GO" id="GO:0006108">
    <property type="term" value="P:malate metabolic process"/>
    <property type="evidence" value="ECO:0007669"/>
    <property type="project" value="TreeGrafter"/>
</dbReference>
<keyword evidence="4 8" id="KW-0560">Oxidoreductase</keyword>
<dbReference type="AlphaFoldDB" id="A0A7E5VV61"/>
<dbReference type="CDD" id="cd05312">
    <property type="entry name" value="NAD_bind_1_malic_enz"/>
    <property type="match status" value="1"/>
</dbReference>
<evidence type="ECO:0000256" key="1">
    <source>
        <dbReference type="ARBA" id="ARBA00001936"/>
    </source>
</evidence>
<evidence type="ECO:0000259" key="10">
    <source>
        <dbReference type="SMART" id="SM01274"/>
    </source>
</evidence>
<name>A0A7E5VV61_TRINI</name>
<dbReference type="InterPro" id="IPR015884">
    <property type="entry name" value="Malic_enzyme_CS"/>
</dbReference>
<evidence type="ECO:0000256" key="3">
    <source>
        <dbReference type="ARBA" id="ARBA00022723"/>
    </source>
</evidence>
<dbReference type="Gene3D" id="3.40.50.720">
    <property type="entry name" value="NAD(P)-binding Rossmann-like Domain"/>
    <property type="match status" value="1"/>
</dbReference>
<keyword evidence="3 7" id="KW-0479">Metal-binding</keyword>
<dbReference type="InterPro" id="IPR037062">
    <property type="entry name" value="Malic_N_dom_sf"/>
</dbReference>
<dbReference type="Pfam" id="PF03949">
    <property type="entry name" value="Malic_M"/>
    <property type="match status" value="1"/>
</dbReference>
<dbReference type="GO" id="GO:0004473">
    <property type="term" value="F:malate dehydrogenase (decarboxylating) (NADP+) activity"/>
    <property type="evidence" value="ECO:0007669"/>
    <property type="project" value="TreeGrafter"/>
</dbReference>
<evidence type="ECO:0000313" key="11">
    <source>
        <dbReference type="Proteomes" id="UP000322000"/>
    </source>
</evidence>
<organism evidence="11 12">
    <name type="scientific">Trichoplusia ni</name>
    <name type="common">Cabbage looper</name>
    <dbReference type="NCBI Taxonomy" id="7111"/>
    <lineage>
        <taxon>Eukaryota</taxon>
        <taxon>Metazoa</taxon>
        <taxon>Ecdysozoa</taxon>
        <taxon>Arthropoda</taxon>
        <taxon>Hexapoda</taxon>
        <taxon>Insecta</taxon>
        <taxon>Pterygota</taxon>
        <taxon>Neoptera</taxon>
        <taxon>Endopterygota</taxon>
        <taxon>Lepidoptera</taxon>
        <taxon>Glossata</taxon>
        <taxon>Ditrysia</taxon>
        <taxon>Noctuoidea</taxon>
        <taxon>Noctuidae</taxon>
        <taxon>Plusiinae</taxon>
        <taxon>Trichoplusia</taxon>
    </lineage>
</organism>
<feature type="domain" description="Malic enzyme N-terminal" evidence="10">
    <location>
        <begin position="110"/>
        <end position="291"/>
    </location>
</feature>
<evidence type="ECO:0000256" key="7">
    <source>
        <dbReference type="PIRSR" id="PIRSR000106-3"/>
    </source>
</evidence>
<comment type="similarity">
    <text evidence="2 8">Belongs to the malic enzymes family.</text>
</comment>
<dbReference type="Proteomes" id="UP000322000">
    <property type="component" value="Chromosome 8"/>
</dbReference>
<evidence type="ECO:0000256" key="6">
    <source>
        <dbReference type="PIRSR" id="PIRSR000106-2"/>
    </source>
</evidence>
<dbReference type="InterPro" id="IPR001891">
    <property type="entry name" value="Malic_OxRdtase"/>
</dbReference>
<dbReference type="GO" id="GO:0051287">
    <property type="term" value="F:NAD binding"/>
    <property type="evidence" value="ECO:0007669"/>
    <property type="project" value="InterPro"/>
</dbReference>